<reference evidence="1 2" key="1">
    <citation type="journal article" date="2010" name="PLoS Biol.">
        <title>Multi-platform next-generation sequencing of the domestic turkey (Meleagris gallopavo): genome assembly and analysis.</title>
        <authorList>
            <person name="Dalloul R.A."/>
            <person name="Long J.A."/>
            <person name="Zimin A.V."/>
            <person name="Aslam L."/>
            <person name="Beal K."/>
            <person name="Blomberg L.A."/>
            <person name="Bouffard P."/>
            <person name="Burt D.W."/>
            <person name="Crasta O."/>
            <person name="Crooijmans R.P."/>
            <person name="Cooper K."/>
            <person name="Coulombe R.A."/>
            <person name="De S."/>
            <person name="Delany M.E."/>
            <person name="Dodgson J.B."/>
            <person name="Dong J.J."/>
            <person name="Evans C."/>
            <person name="Frederickson K.M."/>
            <person name="Flicek P."/>
            <person name="Florea L."/>
            <person name="Folkerts O."/>
            <person name="Groenen M.A."/>
            <person name="Harkins T.T."/>
            <person name="Herrero J."/>
            <person name="Hoffmann S."/>
            <person name="Megens H.J."/>
            <person name="Jiang A."/>
            <person name="de Jong P."/>
            <person name="Kaiser P."/>
            <person name="Kim H."/>
            <person name="Kim K.W."/>
            <person name="Kim S."/>
            <person name="Langenberger D."/>
            <person name="Lee M.K."/>
            <person name="Lee T."/>
            <person name="Mane S."/>
            <person name="Marcais G."/>
            <person name="Marz M."/>
            <person name="McElroy A.P."/>
            <person name="Modise T."/>
            <person name="Nefedov M."/>
            <person name="Notredame C."/>
            <person name="Paton I.R."/>
            <person name="Payne W.S."/>
            <person name="Pertea G."/>
            <person name="Prickett D."/>
            <person name="Puiu D."/>
            <person name="Qioa D."/>
            <person name="Raineri E."/>
            <person name="Ruffier M."/>
            <person name="Salzberg S.L."/>
            <person name="Schatz M.C."/>
            <person name="Scheuring C."/>
            <person name="Schmidt C.J."/>
            <person name="Schroeder S."/>
            <person name="Searle S.M."/>
            <person name="Smith E.J."/>
            <person name="Smith J."/>
            <person name="Sonstegard T.S."/>
            <person name="Stadler P.F."/>
            <person name="Tafer H."/>
            <person name="Tu Z.J."/>
            <person name="Van Tassell C.P."/>
            <person name="Vilella A.J."/>
            <person name="Williams K.P."/>
            <person name="Yorke J.A."/>
            <person name="Zhang L."/>
            <person name="Zhang H.B."/>
            <person name="Zhang X."/>
            <person name="Zhang Y."/>
            <person name="Reed K.M."/>
        </authorList>
    </citation>
    <scope>NUCLEOTIDE SEQUENCE [LARGE SCALE GENOMIC DNA]</scope>
</reference>
<reference evidence="1" key="2">
    <citation type="submission" date="2025-08" db="UniProtKB">
        <authorList>
            <consortium name="Ensembl"/>
        </authorList>
    </citation>
    <scope>IDENTIFICATION</scope>
</reference>
<evidence type="ECO:0000313" key="2">
    <source>
        <dbReference type="Proteomes" id="UP000001645"/>
    </source>
</evidence>
<dbReference type="Ensembl" id="ENSMGAT00000034540.1">
    <property type="protein sequence ID" value="ENSMGAP00000021827.1"/>
    <property type="gene ID" value="ENSMGAG00000020029.1"/>
</dbReference>
<protein>
    <submittedName>
        <fullName evidence="1">Uncharacterized protein</fullName>
    </submittedName>
</protein>
<evidence type="ECO:0000313" key="1">
    <source>
        <dbReference type="Ensembl" id="ENSMGAP00000021827.1"/>
    </source>
</evidence>
<organism evidence="1 2">
    <name type="scientific">Meleagris gallopavo</name>
    <name type="common">Wild turkey</name>
    <dbReference type="NCBI Taxonomy" id="9103"/>
    <lineage>
        <taxon>Eukaryota</taxon>
        <taxon>Metazoa</taxon>
        <taxon>Chordata</taxon>
        <taxon>Craniata</taxon>
        <taxon>Vertebrata</taxon>
        <taxon>Euteleostomi</taxon>
        <taxon>Archelosauria</taxon>
        <taxon>Archosauria</taxon>
        <taxon>Dinosauria</taxon>
        <taxon>Saurischia</taxon>
        <taxon>Theropoda</taxon>
        <taxon>Coelurosauria</taxon>
        <taxon>Aves</taxon>
        <taxon>Neognathae</taxon>
        <taxon>Galloanserae</taxon>
        <taxon>Galliformes</taxon>
        <taxon>Phasianidae</taxon>
        <taxon>Meleagridinae</taxon>
        <taxon>Meleagris</taxon>
    </lineage>
</organism>
<keyword evidence="2" id="KW-1185">Reference proteome</keyword>
<sequence>MPFAFPRVNAFSRGYSLGLGSVFADSSTDVDIFFLHWVKTPSIGFHSSFVTSLLSGGGGYPFFFPSSFLPEELTLLSEESSARSLIMFPALSQCCGAIVVSSR</sequence>
<accession>A0A803XQN1</accession>
<dbReference type="GeneTree" id="ENSGT00960000190041"/>
<reference evidence="1" key="3">
    <citation type="submission" date="2025-09" db="UniProtKB">
        <authorList>
            <consortium name="Ensembl"/>
        </authorList>
    </citation>
    <scope>IDENTIFICATION</scope>
</reference>
<proteinExistence type="predicted"/>
<dbReference type="Proteomes" id="UP000001645">
    <property type="component" value="Chromosome 11"/>
</dbReference>
<name>A0A803XQN1_MELGA</name>
<dbReference type="InParanoid" id="A0A803XQN1"/>
<dbReference type="AlphaFoldDB" id="A0A803XQN1"/>